<feature type="signal peptide" evidence="1">
    <location>
        <begin position="1"/>
        <end position="18"/>
    </location>
</feature>
<evidence type="ECO:0000313" key="2">
    <source>
        <dbReference type="Proteomes" id="UP000829999"/>
    </source>
</evidence>
<feature type="chain" id="PRO_5040136065" evidence="1">
    <location>
        <begin position="19"/>
        <end position="104"/>
    </location>
</feature>
<accession>A0A9R0EQ54</accession>
<dbReference type="Proteomes" id="UP000829999">
    <property type="component" value="Chromosome 17"/>
</dbReference>
<name>A0A9R0EQ54_SPOFR</name>
<protein>
    <submittedName>
        <fullName evidence="3">Uncharacterized protein LOC118276879</fullName>
    </submittedName>
</protein>
<evidence type="ECO:0000256" key="1">
    <source>
        <dbReference type="SAM" id="SignalP"/>
    </source>
</evidence>
<organism evidence="2 3">
    <name type="scientific">Spodoptera frugiperda</name>
    <name type="common">Fall armyworm</name>
    <dbReference type="NCBI Taxonomy" id="7108"/>
    <lineage>
        <taxon>Eukaryota</taxon>
        <taxon>Metazoa</taxon>
        <taxon>Ecdysozoa</taxon>
        <taxon>Arthropoda</taxon>
        <taxon>Hexapoda</taxon>
        <taxon>Insecta</taxon>
        <taxon>Pterygota</taxon>
        <taxon>Neoptera</taxon>
        <taxon>Endopterygota</taxon>
        <taxon>Lepidoptera</taxon>
        <taxon>Glossata</taxon>
        <taxon>Ditrysia</taxon>
        <taxon>Noctuoidea</taxon>
        <taxon>Noctuidae</taxon>
        <taxon>Amphipyrinae</taxon>
        <taxon>Spodoptera</taxon>
    </lineage>
</organism>
<dbReference type="GeneID" id="118276879"/>
<keyword evidence="1" id="KW-0732">Signal</keyword>
<dbReference type="OrthoDB" id="10352612at2759"/>
<dbReference type="RefSeq" id="XP_035451374.2">
    <property type="nucleotide sequence ID" value="XM_035595481.2"/>
</dbReference>
<sequence length="104" mass="11692">MHYFSLIFLCCLAGVSYGLNPQGHQNENVCLYDKQCSMQYGDSCICYKGIGNDYYGKCYCLADLGCIKHEDCRGKGKPNQICRCLNNKGRGECSCYDPLYAPRS</sequence>
<reference evidence="3" key="1">
    <citation type="submission" date="2025-08" db="UniProtKB">
        <authorList>
            <consortium name="RefSeq"/>
        </authorList>
    </citation>
    <scope>IDENTIFICATION</scope>
    <source>
        <tissue evidence="3">Whole larval tissue</tissue>
    </source>
</reference>
<dbReference type="AlphaFoldDB" id="A0A9R0EQ54"/>
<keyword evidence="2" id="KW-1185">Reference proteome</keyword>
<gene>
    <name evidence="3" type="primary">LOC118276879</name>
</gene>
<proteinExistence type="predicted"/>
<evidence type="ECO:0000313" key="3">
    <source>
        <dbReference type="RefSeq" id="XP_035451374.2"/>
    </source>
</evidence>